<accession>A0ABV4DR55</accession>
<evidence type="ECO:0000256" key="4">
    <source>
        <dbReference type="ARBA" id="ARBA00023316"/>
    </source>
</evidence>
<dbReference type="EC" id="2.4.1.187" evidence="5"/>
<evidence type="ECO:0000256" key="2">
    <source>
        <dbReference type="ARBA" id="ARBA00022679"/>
    </source>
</evidence>
<dbReference type="PANTHER" id="PTHR34136">
    <property type="match status" value="1"/>
</dbReference>
<keyword evidence="7" id="KW-1185">Reference proteome</keyword>
<comment type="caution">
    <text evidence="6">The sequence shown here is derived from an EMBL/GenBank/DDBJ whole genome shotgun (WGS) entry which is preliminary data.</text>
</comment>
<dbReference type="RefSeq" id="WP_369941176.1">
    <property type="nucleotide sequence ID" value="NZ_JBCLUF010000008.1"/>
</dbReference>
<comment type="catalytic activity">
    <reaction evidence="5">
        <text>UDP-N-acetyl-alpha-D-mannosamine + N-acetyl-alpha-D-glucosaminyl-di-trans,octa-cis-undecaprenyl diphosphate = N-acetyl-beta-D-mannosaminyl-(1-&gt;4)-N-acetyl-alpha-D-glucosaminyl di-trans,octa-cis-undecaprenyl diphosphate + UDP + H(+)</text>
        <dbReference type="Rhea" id="RHEA:16053"/>
        <dbReference type="ChEBI" id="CHEBI:15378"/>
        <dbReference type="ChEBI" id="CHEBI:58223"/>
        <dbReference type="ChEBI" id="CHEBI:62959"/>
        <dbReference type="ChEBI" id="CHEBI:68623"/>
        <dbReference type="ChEBI" id="CHEBI:132210"/>
        <dbReference type="EC" id="2.4.1.187"/>
    </reaction>
</comment>
<evidence type="ECO:0000256" key="1">
    <source>
        <dbReference type="ARBA" id="ARBA00022676"/>
    </source>
</evidence>
<dbReference type="Pfam" id="PF03808">
    <property type="entry name" value="Glyco_tran_WecG"/>
    <property type="match status" value="1"/>
</dbReference>
<gene>
    <name evidence="6" type="ORF">AALT52_03425</name>
</gene>
<keyword evidence="4 5" id="KW-0961">Cell wall biogenesis/degradation</keyword>
<comment type="pathway">
    <text evidence="5">Cell wall biogenesis; teichoic acid biosynthesis.</text>
</comment>
<evidence type="ECO:0000256" key="5">
    <source>
        <dbReference type="HAMAP-Rule" id="MF_02070"/>
    </source>
</evidence>
<keyword evidence="1 5" id="KW-0328">Glycosyltransferase</keyword>
<dbReference type="PANTHER" id="PTHR34136:SF1">
    <property type="entry name" value="UDP-N-ACETYL-D-MANNOSAMINURONIC ACID TRANSFERASE"/>
    <property type="match status" value="1"/>
</dbReference>
<keyword evidence="3 5" id="KW-0777">Teichoic acid biosynthesis</keyword>
<name>A0ABV4DR55_9LACO</name>
<dbReference type="InterPro" id="IPR004629">
    <property type="entry name" value="WecG_TagA_CpsF"/>
</dbReference>
<dbReference type="NCBIfam" id="TIGR00696">
    <property type="entry name" value="wecG_tagA_cpsF"/>
    <property type="match status" value="1"/>
</dbReference>
<evidence type="ECO:0000256" key="3">
    <source>
        <dbReference type="ARBA" id="ARBA00022944"/>
    </source>
</evidence>
<keyword evidence="2 5" id="KW-0808">Transferase</keyword>
<comment type="function">
    <text evidence="5">Catalyzes the conversion of GlcNAc-PP-undecaprenol into ManNAc-GlcNAc-PP-undecaprenol, the first committed lipid intermediate in the de novo synthesis of teichoic acid.</text>
</comment>
<proteinExistence type="inferred from homology"/>
<sequence>MEKKFATVNVLGIDFSKVTADELLTELKQASLAHQDRFIVTANPEIVLAAKNDPAYKKALKTADHITADGIGIIKGAKILGDPLPERVTGYDTMLSLLEFANETKKRVFFLGAKPEVLTKVLAKVKQDYPDLVIAGSCDGYFKDETKVAQALKEARPELVFVALGFPKQEFFIVNNRTCADALWMGVGGSFDVLSGLTKRAPKWWIEHHLEWAYRLLKEPTRAKRMLALPKYLLLVYREKLLAKK</sequence>
<evidence type="ECO:0000313" key="7">
    <source>
        <dbReference type="Proteomes" id="UP001565236"/>
    </source>
</evidence>
<comment type="similarity">
    <text evidence="5">Belongs to the glycosyltransferase 26 family. TagA/TarA subfamily.</text>
</comment>
<dbReference type="HAMAP" id="MF_02070">
    <property type="entry name" value="TagA_TarA"/>
    <property type="match status" value="1"/>
</dbReference>
<dbReference type="Proteomes" id="UP001565236">
    <property type="component" value="Unassembled WGS sequence"/>
</dbReference>
<protein>
    <recommendedName>
        <fullName evidence="5">N-acetylglucosaminyldiphosphoundecaprenol N-acetyl-beta-D-mannosaminyltransferase</fullName>
        <ecNumber evidence="5">2.4.1.187</ecNumber>
    </recommendedName>
    <alternativeName>
        <fullName evidence="5">N-acetylmannosaminyltransferase</fullName>
    </alternativeName>
    <alternativeName>
        <fullName evidence="5">UDP-N-acetylmannosamine transferase</fullName>
    </alternativeName>
    <alternativeName>
        <fullName evidence="5">UDP-N-acetylmannosamine:N-acetylglucosaminyl pyrophosphorylundecaprenol N-acetylmannosaminyltransferase</fullName>
    </alternativeName>
</protein>
<evidence type="ECO:0000313" key="6">
    <source>
        <dbReference type="EMBL" id="MEY8661947.1"/>
    </source>
</evidence>
<dbReference type="InterPro" id="IPR034714">
    <property type="entry name" value="TagA_TarA"/>
</dbReference>
<dbReference type="EMBL" id="JBCLUF010000008">
    <property type="protein sequence ID" value="MEY8661947.1"/>
    <property type="molecule type" value="Genomic_DNA"/>
</dbReference>
<reference evidence="6 7" key="1">
    <citation type="submission" date="2024-03" db="EMBL/GenBank/DDBJ databases">
        <title>Mouse gut bacterial collection (mGBC) of GemPharmatech.</title>
        <authorList>
            <person name="He Y."/>
            <person name="Dong L."/>
            <person name="Wu D."/>
            <person name="Gao X."/>
            <person name="Lin Z."/>
        </authorList>
    </citation>
    <scope>NUCLEOTIDE SEQUENCE [LARGE SCALE GENOMIC DNA]</scope>
    <source>
        <strain evidence="6 7">15-30</strain>
    </source>
</reference>
<organism evidence="6 7">
    <name type="scientific">Ligilactobacillus faecis</name>
    <dbReference type="NCBI Taxonomy" id="762833"/>
    <lineage>
        <taxon>Bacteria</taxon>
        <taxon>Bacillati</taxon>
        <taxon>Bacillota</taxon>
        <taxon>Bacilli</taxon>
        <taxon>Lactobacillales</taxon>
        <taxon>Lactobacillaceae</taxon>
        <taxon>Ligilactobacillus</taxon>
    </lineage>
</organism>
<dbReference type="CDD" id="cd06533">
    <property type="entry name" value="Glyco_transf_WecG_TagA"/>
    <property type="match status" value="1"/>
</dbReference>